<dbReference type="SMART" id="SM00066">
    <property type="entry name" value="GAL4"/>
    <property type="match status" value="1"/>
</dbReference>
<dbReference type="PANTHER" id="PTHR37534">
    <property type="entry name" value="TRANSCRIPTIONAL ACTIVATOR PROTEIN UGA3"/>
    <property type="match status" value="1"/>
</dbReference>
<dbReference type="OrthoDB" id="5386330at2759"/>
<dbReference type="GO" id="GO:0000981">
    <property type="term" value="F:DNA-binding transcription factor activity, RNA polymerase II-specific"/>
    <property type="evidence" value="ECO:0007669"/>
    <property type="project" value="InterPro"/>
</dbReference>
<feature type="domain" description="Zn(2)-C6 fungal-type" evidence="4">
    <location>
        <begin position="30"/>
        <end position="58"/>
    </location>
</feature>
<name>A0A1Q8S5I5_9PEZI</name>
<dbReference type="AlphaFoldDB" id="A0A1Q8S5I5"/>
<dbReference type="Pfam" id="PF00172">
    <property type="entry name" value="Zn_clus"/>
    <property type="match status" value="1"/>
</dbReference>
<keyword evidence="6" id="KW-1185">Reference proteome</keyword>
<dbReference type="Proteomes" id="UP000186583">
    <property type="component" value="Unassembled WGS sequence"/>
</dbReference>
<dbReference type="GO" id="GO:0005634">
    <property type="term" value="C:nucleus"/>
    <property type="evidence" value="ECO:0007669"/>
    <property type="project" value="UniProtKB-SubCell"/>
</dbReference>
<keyword evidence="2" id="KW-0539">Nucleus</keyword>
<evidence type="ECO:0000256" key="2">
    <source>
        <dbReference type="ARBA" id="ARBA00023242"/>
    </source>
</evidence>
<proteinExistence type="predicted"/>
<evidence type="ECO:0000259" key="4">
    <source>
        <dbReference type="PROSITE" id="PS50048"/>
    </source>
</evidence>
<comment type="subcellular location">
    <subcellularLocation>
        <location evidence="1">Nucleus</location>
    </subcellularLocation>
</comment>
<reference evidence="5 6" key="1">
    <citation type="submission" date="2016-11" db="EMBL/GenBank/DDBJ databases">
        <title>Draft Genome Assembly of Colletotrichum chlorophyti a pathogen of herbaceous plants.</title>
        <authorList>
            <person name="Gan P."/>
            <person name="Narusaka M."/>
            <person name="Tsushima A."/>
            <person name="Narusaka Y."/>
            <person name="Takano Y."/>
            <person name="Shirasu K."/>
        </authorList>
    </citation>
    <scope>NUCLEOTIDE SEQUENCE [LARGE SCALE GENOMIC DNA]</scope>
    <source>
        <strain evidence="5 6">NTL11</strain>
    </source>
</reference>
<dbReference type="InterPro" id="IPR036864">
    <property type="entry name" value="Zn2-C6_fun-type_DNA-bd_sf"/>
</dbReference>
<dbReference type="SUPFAM" id="SSF57701">
    <property type="entry name" value="Zn2/Cys6 DNA-binding domain"/>
    <property type="match status" value="1"/>
</dbReference>
<dbReference type="InterPro" id="IPR021858">
    <property type="entry name" value="Fun_TF"/>
</dbReference>
<dbReference type="GO" id="GO:0008270">
    <property type="term" value="F:zinc ion binding"/>
    <property type="evidence" value="ECO:0007669"/>
    <property type="project" value="InterPro"/>
</dbReference>
<evidence type="ECO:0000313" key="6">
    <source>
        <dbReference type="Proteomes" id="UP000186583"/>
    </source>
</evidence>
<dbReference type="EMBL" id="MPGH01000014">
    <property type="protein sequence ID" value="OLN96703.1"/>
    <property type="molecule type" value="Genomic_DNA"/>
</dbReference>
<dbReference type="PROSITE" id="PS50048">
    <property type="entry name" value="ZN2_CY6_FUNGAL_2"/>
    <property type="match status" value="1"/>
</dbReference>
<evidence type="ECO:0000313" key="5">
    <source>
        <dbReference type="EMBL" id="OLN96703.1"/>
    </source>
</evidence>
<comment type="caution">
    <text evidence="5">The sequence shown here is derived from an EMBL/GenBank/DDBJ whole genome shotgun (WGS) entry which is preliminary data.</text>
</comment>
<dbReference type="Gene3D" id="4.10.240.10">
    <property type="entry name" value="Zn(2)-C6 fungal-type DNA-binding domain"/>
    <property type="match status" value="1"/>
</dbReference>
<feature type="region of interest" description="Disordered" evidence="3">
    <location>
        <begin position="79"/>
        <end position="108"/>
    </location>
</feature>
<gene>
    <name evidence="5" type="ORF">CCHL11_02335</name>
</gene>
<accession>A0A1Q8S5I5</accession>
<dbReference type="InterPro" id="IPR001138">
    <property type="entry name" value="Zn2Cys6_DnaBD"/>
</dbReference>
<dbReference type="PANTHER" id="PTHR37534:SF46">
    <property type="entry name" value="ZN(II)2CYS6 TRANSCRIPTION FACTOR (EUROFUNG)"/>
    <property type="match status" value="1"/>
</dbReference>
<protein>
    <recommendedName>
        <fullName evidence="4">Zn(2)-C6 fungal-type domain-containing protein</fullName>
    </recommendedName>
</protein>
<organism evidence="5 6">
    <name type="scientific">Colletotrichum chlorophyti</name>
    <dbReference type="NCBI Taxonomy" id="708187"/>
    <lineage>
        <taxon>Eukaryota</taxon>
        <taxon>Fungi</taxon>
        <taxon>Dikarya</taxon>
        <taxon>Ascomycota</taxon>
        <taxon>Pezizomycotina</taxon>
        <taxon>Sordariomycetes</taxon>
        <taxon>Hypocreomycetidae</taxon>
        <taxon>Glomerellales</taxon>
        <taxon>Glomerellaceae</taxon>
        <taxon>Colletotrichum</taxon>
    </lineage>
</organism>
<evidence type="ECO:0000256" key="1">
    <source>
        <dbReference type="ARBA" id="ARBA00004123"/>
    </source>
</evidence>
<sequence>MASTSRRLALVNVAPPQHQELMGAGRQRRHCWECQRRRIVCDSALPFCGKCRAAGLVCPGYEDKKPLTWLAPGKVKTRTWKRKSPAARRSNDSGGSAESSGDDSKGPTVEKHVVRLFPGINLRSDTCDVIEATLYWNDQVYPTFASTQLMQSPWVVPVQYVSYLGQAVQHALVAMAIDHRMLRLSRMKNDPDIAEVRLRLHQHRCIAVRALNEEIADQRSRVSDGTLASVVVFIIETMANTTSPAHDQVSPITSYEMRDLISELFQTGYYPFFPCPLELFIHIIHINRLRSLAANPESADNMHQIQTGAEALLVCILEFSPEAWSETKEDSRSEFLTMGRLYQSAVVLYGISSLENLGAIPSTAGWKAVKAIHRSSLFALLEESAASPVLKSCTMWPLIVAGFEAKMGSSADRAFVTRRMVTESRELGVYLPLAARDILERFWSSGYTRWDECFDKPYALVT</sequence>
<evidence type="ECO:0000256" key="3">
    <source>
        <dbReference type="SAM" id="MobiDB-lite"/>
    </source>
</evidence>
<dbReference type="Pfam" id="PF11951">
    <property type="entry name" value="Fungal_trans_2"/>
    <property type="match status" value="1"/>
</dbReference>